<dbReference type="AlphaFoldDB" id="A0A166BN75"/>
<keyword evidence="3" id="KW-1185">Reference proteome</keyword>
<dbReference type="OrthoDB" id="2418900at2759"/>
<dbReference type="STRING" id="436010.A0A166BN75"/>
<gene>
    <name evidence="2" type="ORF">FIBSPDRAFT_1049857</name>
</gene>
<organism evidence="2 3">
    <name type="scientific">Athelia psychrophila</name>
    <dbReference type="NCBI Taxonomy" id="1759441"/>
    <lineage>
        <taxon>Eukaryota</taxon>
        <taxon>Fungi</taxon>
        <taxon>Dikarya</taxon>
        <taxon>Basidiomycota</taxon>
        <taxon>Agaricomycotina</taxon>
        <taxon>Agaricomycetes</taxon>
        <taxon>Agaricomycetidae</taxon>
        <taxon>Atheliales</taxon>
        <taxon>Atheliaceae</taxon>
        <taxon>Athelia</taxon>
    </lineage>
</organism>
<feature type="region of interest" description="Disordered" evidence="1">
    <location>
        <begin position="622"/>
        <end position="656"/>
    </location>
</feature>
<accession>A0A166BN75</accession>
<evidence type="ECO:0000313" key="3">
    <source>
        <dbReference type="Proteomes" id="UP000076532"/>
    </source>
</evidence>
<dbReference type="EMBL" id="KV417642">
    <property type="protein sequence ID" value="KZP12818.1"/>
    <property type="molecule type" value="Genomic_DNA"/>
</dbReference>
<evidence type="ECO:0000313" key="2">
    <source>
        <dbReference type="EMBL" id="KZP12818.1"/>
    </source>
</evidence>
<dbReference type="InterPro" id="IPR041078">
    <property type="entry name" value="Plavaka"/>
</dbReference>
<proteinExistence type="predicted"/>
<protein>
    <submittedName>
        <fullName evidence="2">Uncharacterized protein</fullName>
    </submittedName>
</protein>
<sequence length="868" mass="98485">MADESDTLADHGPPTPNLTAQSAAPSSGGHEKISRWVEPYPKPAGATKGMGQTDFAKVLEQQRDSGQDPWAPFDSRDEWELAQWLLRNVGQNATDEFLKLPVIAKQTNPSFKNKRSLYEKIDGLPGGAEWICETLEIDGDRQDSQGEPERETLQLWRRDPVECIKELIGNPAFRDQMHFEPERAYEDKDGKSRVYDEMWTGDWWWETQDKLEAGATIVPIIIASDKTHLSTFSGDKKAWPVYMTIGNIDNATRRKPSTRATVLLGYIPVTKLECFTKSKRSAAGFQIFHDCMAMLLGPLKAAGREGVDMTCADGFIRRVFAILAAYVADHPEQCLVACTGERRCPRCLAGFKELGEPVRSVWRDPESTLEAMADMEEGVSSDTFNAQGLRPTKPFWADLPHCDIFSCITPDLLHQLHKGVFKDHIVAWATQCVSGGQAEIDRRFRTMPRGANLRHFKKGISLVSQWTGTEYKNMEKVFLGVLSGQAEPGLIRVVRATLDFIYYAHFQSHTTQSLRNLDAAWVSFHQNKHYFIEKGIRTQFSIPKIHSMQHYIASIISRGSADGFNSEHPERLHIDFAKSAYRASNKREYLKQMTMWLRRQDACYRLSSYLNWTARDVTNIADDDAEEPDDDNNDNNDNDNDNDNSTTYGDQDSAPRYTIAQTAPYTLPISTLIDEFGAVDFVDHLSDFLRSSPSACTRPPHSTDHHQVARLQTIHHTYPTYSSTRKGTTAASPSRFDIILIQERGHDAEKEHVLEGLAVAQIRVIFRLPEDFGMFTEPLAYVEWFTPLSSLVPDIGMYKISPSTRRNQRRASIIPLSQVERTVHLIPKFGRAVDSSWTSDNVLEKCKSFYVNPYFRHIDFVLFRYLAT</sequence>
<dbReference type="Pfam" id="PF18759">
    <property type="entry name" value="Plavaka"/>
    <property type="match status" value="1"/>
</dbReference>
<reference evidence="2 3" key="1">
    <citation type="journal article" date="2016" name="Mol. Biol. Evol.">
        <title>Comparative Genomics of Early-Diverging Mushroom-Forming Fungi Provides Insights into the Origins of Lignocellulose Decay Capabilities.</title>
        <authorList>
            <person name="Nagy L.G."/>
            <person name="Riley R."/>
            <person name="Tritt A."/>
            <person name="Adam C."/>
            <person name="Daum C."/>
            <person name="Floudas D."/>
            <person name="Sun H."/>
            <person name="Yadav J.S."/>
            <person name="Pangilinan J."/>
            <person name="Larsson K.H."/>
            <person name="Matsuura K."/>
            <person name="Barry K."/>
            <person name="Labutti K."/>
            <person name="Kuo R."/>
            <person name="Ohm R.A."/>
            <person name="Bhattacharya S.S."/>
            <person name="Shirouzu T."/>
            <person name="Yoshinaga Y."/>
            <person name="Martin F.M."/>
            <person name="Grigoriev I.V."/>
            <person name="Hibbett D.S."/>
        </authorList>
    </citation>
    <scope>NUCLEOTIDE SEQUENCE [LARGE SCALE GENOMIC DNA]</scope>
    <source>
        <strain evidence="2 3">CBS 109695</strain>
    </source>
</reference>
<dbReference type="Proteomes" id="UP000076532">
    <property type="component" value="Unassembled WGS sequence"/>
</dbReference>
<feature type="region of interest" description="Disordered" evidence="1">
    <location>
        <begin position="1"/>
        <end position="51"/>
    </location>
</feature>
<name>A0A166BN75_9AGAM</name>
<evidence type="ECO:0000256" key="1">
    <source>
        <dbReference type="SAM" id="MobiDB-lite"/>
    </source>
</evidence>
<feature type="compositionally biased region" description="Acidic residues" evidence="1">
    <location>
        <begin position="622"/>
        <end position="642"/>
    </location>
</feature>